<organism evidence="1 2">
    <name type="scientific">Duganella vulcania</name>
    <dbReference type="NCBI Taxonomy" id="2692166"/>
    <lineage>
        <taxon>Bacteria</taxon>
        <taxon>Pseudomonadati</taxon>
        <taxon>Pseudomonadota</taxon>
        <taxon>Betaproteobacteria</taxon>
        <taxon>Burkholderiales</taxon>
        <taxon>Oxalobacteraceae</taxon>
        <taxon>Telluria group</taxon>
        <taxon>Duganella</taxon>
    </lineage>
</organism>
<reference evidence="1 2" key="1">
    <citation type="submission" date="2020-01" db="EMBL/GenBank/DDBJ databases">
        <title>Novel species isolated from a subtropical stream in China.</title>
        <authorList>
            <person name="Lu H."/>
        </authorList>
    </citation>
    <scope>NUCLEOTIDE SEQUENCE [LARGE SCALE GENOMIC DNA]</scope>
    <source>
        <strain evidence="1 2">FT82W</strain>
    </source>
</reference>
<protein>
    <submittedName>
        <fullName evidence="1">Uncharacterized protein</fullName>
    </submittedName>
</protein>
<gene>
    <name evidence="1" type="ORF">GTP91_22940</name>
</gene>
<dbReference type="AlphaFoldDB" id="A0A845G6U6"/>
<dbReference type="RefSeq" id="WP_161098850.1">
    <property type="nucleotide sequence ID" value="NZ_WWCW01000098.1"/>
</dbReference>
<comment type="caution">
    <text evidence="1">The sequence shown here is derived from an EMBL/GenBank/DDBJ whole genome shotgun (WGS) entry which is preliminary data.</text>
</comment>
<proteinExistence type="predicted"/>
<accession>A0A845G6U6</accession>
<evidence type="ECO:0000313" key="1">
    <source>
        <dbReference type="EMBL" id="MYM90014.1"/>
    </source>
</evidence>
<dbReference type="Proteomes" id="UP000470302">
    <property type="component" value="Unassembled WGS sequence"/>
</dbReference>
<name>A0A845G6U6_9BURK</name>
<evidence type="ECO:0000313" key="2">
    <source>
        <dbReference type="Proteomes" id="UP000470302"/>
    </source>
</evidence>
<sequence length="209" mass="21680">MLHPLASLWRHSSRVTFYESGGQALPPGGGRMQGARRRFSSSDDAHTYLRYWLGEPAARAELKWILQRSGPSLATAHADVDGWLHALAGRLMSGAVVVLEELGRQAQPGRLVAPASAAASAAALSSLPALSEAPAIPVVPNLLPVLEDIRIEGAEVLPELNQALAQVDATIATVGSASLSLEPAPSKVAAIKTALTGATSRTTSTLGAL</sequence>
<dbReference type="EMBL" id="WWCW01000098">
    <property type="protein sequence ID" value="MYM90014.1"/>
    <property type="molecule type" value="Genomic_DNA"/>
</dbReference>